<reference evidence="2 3" key="1">
    <citation type="journal article" date="2011" name="Proc. Natl. Acad. Sci. U.S.A.">
        <title>Evolutionary erosion of yeast sex chromosomes by mating-type switching accidents.</title>
        <authorList>
            <person name="Gordon J.L."/>
            <person name="Armisen D."/>
            <person name="Proux-Wera E."/>
            <person name="Oheigeartaigh S.S."/>
            <person name="Byrne K.P."/>
            <person name="Wolfe K.H."/>
        </authorList>
    </citation>
    <scope>NUCLEOTIDE SEQUENCE [LARGE SCALE GENOMIC DNA]</scope>
    <source>
        <strain evidence="3">ATCC 22294 / BCRC 22015 / CBS 2517 / CECT 1963 / NBRC 1671 / NRRL Y-8276</strain>
    </source>
</reference>
<keyword evidence="3" id="KW-1185">Reference proteome</keyword>
<protein>
    <submittedName>
        <fullName evidence="2">Uncharacterized protein</fullName>
    </submittedName>
</protein>
<dbReference type="InParanoid" id="H2AP25"/>
<dbReference type="GO" id="GO:0005783">
    <property type="term" value="C:endoplasmic reticulum"/>
    <property type="evidence" value="ECO:0007669"/>
    <property type="project" value="EnsemblFungi"/>
</dbReference>
<keyword evidence="1" id="KW-0472">Membrane</keyword>
<gene>
    <name evidence="2" type="primary">KAFR0A06900</name>
    <name evidence="2" type="ORF">KAFR_0A06900</name>
</gene>
<sequence>MDFYGILVLIFIVFIFVILLPTISGVGTFKVNNKKEHSNILKFKLEQEDRKQDDAATSSMKNKFEVNPRTGLKRRIIGKYNEDPNEFDFTVDDLINEDKVEEERERLQRLKKYDNDEQKANESFV</sequence>
<accession>H2AP25</accession>
<dbReference type="RefSeq" id="XP_003955260.1">
    <property type="nucleotide sequence ID" value="XM_003955211.1"/>
</dbReference>
<evidence type="ECO:0000313" key="2">
    <source>
        <dbReference type="EMBL" id="CCF56125.1"/>
    </source>
</evidence>
<feature type="transmembrane region" description="Helical" evidence="1">
    <location>
        <begin position="6"/>
        <end position="29"/>
    </location>
</feature>
<evidence type="ECO:0000313" key="3">
    <source>
        <dbReference type="Proteomes" id="UP000005220"/>
    </source>
</evidence>
<dbReference type="GeneID" id="13887083"/>
<dbReference type="AlphaFoldDB" id="H2AP25"/>
<keyword evidence="1" id="KW-1133">Transmembrane helix</keyword>
<organism evidence="2 3">
    <name type="scientific">Kazachstania africana (strain ATCC 22294 / BCRC 22015 / CBS 2517 / CECT 1963 / NBRC 1671 / NRRL Y-8276)</name>
    <name type="common">Yeast</name>
    <name type="synonym">Kluyveromyces africanus</name>
    <dbReference type="NCBI Taxonomy" id="1071382"/>
    <lineage>
        <taxon>Eukaryota</taxon>
        <taxon>Fungi</taxon>
        <taxon>Dikarya</taxon>
        <taxon>Ascomycota</taxon>
        <taxon>Saccharomycotina</taxon>
        <taxon>Saccharomycetes</taxon>
        <taxon>Saccharomycetales</taxon>
        <taxon>Saccharomycetaceae</taxon>
        <taxon>Kazachstania</taxon>
    </lineage>
</organism>
<dbReference type="Proteomes" id="UP000005220">
    <property type="component" value="Chromosome 1"/>
</dbReference>
<keyword evidence="1" id="KW-0812">Transmembrane</keyword>
<name>H2AP25_KAZAF</name>
<dbReference type="eggNOG" id="ENOG502SA5C">
    <property type="taxonomic scope" value="Eukaryota"/>
</dbReference>
<dbReference type="EMBL" id="HE650821">
    <property type="protein sequence ID" value="CCF56125.1"/>
    <property type="molecule type" value="Genomic_DNA"/>
</dbReference>
<dbReference type="OrthoDB" id="4092812at2759"/>
<dbReference type="KEGG" id="kaf:KAFR_0A06900"/>
<proteinExistence type="predicted"/>
<dbReference type="FunCoup" id="H2AP25">
    <property type="interactions" value="92"/>
</dbReference>
<evidence type="ECO:0000256" key="1">
    <source>
        <dbReference type="SAM" id="Phobius"/>
    </source>
</evidence>
<dbReference type="HOGENOM" id="CLU_150136_0_0_1"/>